<dbReference type="OrthoDB" id="3267958at2759"/>
<evidence type="ECO:0000256" key="2">
    <source>
        <dbReference type="ARBA" id="ARBA00022771"/>
    </source>
</evidence>
<evidence type="ECO:0008006" key="6">
    <source>
        <dbReference type="Google" id="ProtNLM"/>
    </source>
</evidence>
<evidence type="ECO:0000256" key="3">
    <source>
        <dbReference type="ARBA" id="ARBA00022833"/>
    </source>
</evidence>
<dbReference type="AlphaFoldDB" id="A0A9P5TG33"/>
<dbReference type="Gene3D" id="3.30.40.10">
    <property type="entry name" value="Zinc/RING finger domain, C3HC4 (zinc finger)"/>
    <property type="match status" value="1"/>
</dbReference>
<dbReference type="InterPro" id="IPR019786">
    <property type="entry name" value="Zinc_finger_PHD-type_CS"/>
</dbReference>
<evidence type="ECO:0000313" key="4">
    <source>
        <dbReference type="EMBL" id="KAF8871905.1"/>
    </source>
</evidence>
<dbReference type="PROSITE" id="PS01359">
    <property type="entry name" value="ZF_PHD_1"/>
    <property type="match status" value="1"/>
</dbReference>
<dbReference type="InterPro" id="IPR013083">
    <property type="entry name" value="Znf_RING/FYVE/PHD"/>
</dbReference>
<sequence>MLNECLCKKVIDLMMDVAIECKRAGCETQWYHLQCMKLNYVLWNWVCEACMALGMARRSKRFKK</sequence>
<keyword evidence="3" id="KW-0862">Zinc</keyword>
<proteinExistence type="predicted"/>
<gene>
    <name evidence="4" type="ORF">CPB84DRAFT_1691803</name>
</gene>
<comment type="caution">
    <text evidence="4">The sequence shown here is derived from an EMBL/GenBank/DDBJ whole genome shotgun (WGS) entry which is preliminary data.</text>
</comment>
<evidence type="ECO:0000256" key="1">
    <source>
        <dbReference type="ARBA" id="ARBA00022723"/>
    </source>
</evidence>
<dbReference type="GO" id="GO:0008270">
    <property type="term" value="F:zinc ion binding"/>
    <property type="evidence" value="ECO:0007669"/>
    <property type="project" value="UniProtKB-KW"/>
</dbReference>
<dbReference type="Proteomes" id="UP000724874">
    <property type="component" value="Unassembled WGS sequence"/>
</dbReference>
<accession>A0A9P5TG33</accession>
<dbReference type="EMBL" id="JADNYJ010000287">
    <property type="protein sequence ID" value="KAF8871905.1"/>
    <property type="molecule type" value="Genomic_DNA"/>
</dbReference>
<keyword evidence="5" id="KW-1185">Reference proteome</keyword>
<keyword evidence="1" id="KW-0479">Metal-binding</keyword>
<reference evidence="4" key="1">
    <citation type="submission" date="2020-11" db="EMBL/GenBank/DDBJ databases">
        <authorList>
            <consortium name="DOE Joint Genome Institute"/>
            <person name="Ahrendt S."/>
            <person name="Riley R."/>
            <person name="Andreopoulos W."/>
            <person name="LaButti K."/>
            <person name="Pangilinan J."/>
            <person name="Ruiz-duenas F.J."/>
            <person name="Barrasa J.M."/>
            <person name="Sanchez-Garcia M."/>
            <person name="Camarero S."/>
            <person name="Miyauchi S."/>
            <person name="Serrano A."/>
            <person name="Linde D."/>
            <person name="Babiker R."/>
            <person name="Drula E."/>
            <person name="Ayuso-Fernandez I."/>
            <person name="Pacheco R."/>
            <person name="Padilla G."/>
            <person name="Ferreira P."/>
            <person name="Barriuso J."/>
            <person name="Kellner H."/>
            <person name="Castanera R."/>
            <person name="Alfaro M."/>
            <person name="Ramirez L."/>
            <person name="Pisabarro A.G."/>
            <person name="Kuo A."/>
            <person name="Tritt A."/>
            <person name="Lipzen A."/>
            <person name="He G."/>
            <person name="Yan M."/>
            <person name="Ng V."/>
            <person name="Cullen D."/>
            <person name="Martin F."/>
            <person name="Rosso M.-N."/>
            <person name="Henrissat B."/>
            <person name="Hibbett D."/>
            <person name="Martinez A.T."/>
            <person name="Grigoriev I.V."/>
        </authorList>
    </citation>
    <scope>NUCLEOTIDE SEQUENCE</scope>
    <source>
        <strain evidence="4">AH 44721</strain>
    </source>
</reference>
<name>A0A9P5TG33_GYMJU</name>
<protein>
    <recommendedName>
        <fullName evidence="6">Zinc finger PHD-type domain-containing protein</fullName>
    </recommendedName>
</protein>
<dbReference type="SUPFAM" id="SSF57903">
    <property type="entry name" value="FYVE/PHD zinc finger"/>
    <property type="match status" value="1"/>
</dbReference>
<keyword evidence="2" id="KW-0863">Zinc-finger</keyword>
<dbReference type="InterPro" id="IPR011011">
    <property type="entry name" value="Znf_FYVE_PHD"/>
</dbReference>
<evidence type="ECO:0000313" key="5">
    <source>
        <dbReference type="Proteomes" id="UP000724874"/>
    </source>
</evidence>
<organism evidence="4 5">
    <name type="scientific">Gymnopilus junonius</name>
    <name type="common">Spectacular rustgill mushroom</name>
    <name type="synonym">Gymnopilus spectabilis subsp. junonius</name>
    <dbReference type="NCBI Taxonomy" id="109634"/>
    <lineage>
        <taxon>Eukaryota</taxon>
        <taxon>Fungi</taxon>
        <taxon>Dikarya</taxon>
        <taxon>Basidiomycota</taxon>
        <taxon>Agaricomycotina</taxon>
        <taxon>Agaricomycetes</taxon>
        <taxon>Agaricomycetidae</taxon>
        <taxon>Agaricales</taxon>
        <taxon>Agaricineae</taxon>
        <taxon>Hymenogastraceae</taxon>
        <taxon>Gymnopilus</taxon>
    </lineage>
</organism>